<accession>A0ABP4RLX3</accession>
<dbReference type="InterPro" id="IPR036388">
    <property type="entry name" value="WH-like_DNA-bd_sf"/>
</dbReference>
<evidence type="ECO:0000313" key="6">
    <source>
        <dbReference type="Proteomes" id="UP001500618"/>
    </source>
</evidence>
<comment type="caution">
    <text evidence="5">The sequence shown here is derived from an EMBL/GenBank/DDBJ whole genome shotgun (WGS) entry which is preliminary data.</text>
</comment>
<organism evidence="5 6">
    <name type="scientific">Fodinicola feengrottensis</name>
    <dbReference type="NCBI Taxonomy" id="435914"/>
    <lineage>
        <taxon>Bacteria</taxon>
        <taxon>Bacillati</taxon>
        <taxon>Actinomycetota</taxon>
        <taxon>Actinomycetes</taxon>
        <taxon>Mycobacteriales</taxon>
        <taxon>Fodinicola</taxon>
    </lineage>
</organism>
<sequence>MDRERVRGVGAILNRTWAPVILRALDNGPLTFTELIEALHDRAEPHISERMCSKTLRALHQEALIERRPGPAARGHQYALTPLGTEFIEEVGGFVDDWLARHPMFPPSA</sequence>
<dbReference type="RefSeq" id="WP_163571938.1">
    <property type="nucleotide sequence ID" value="NZ_BAAANY010000001.1"/>
</dbReference>
<evidence type="ECO:0000313" key="5">
    <source>
        <dbReference type="EMBL" id="GAA1656974.1"/>
    </source>
</evidence>
<protein>
    <submittedName>
        <fullName evidence="5">Helix-turn-helix domain-containing protein</fullName>
    </submittedName>
</protein>
<gene>
    <name evidence="5" type="ORF">GCM10009765_03100</name>
</gene>
<feature type="domain" description="HTH hxlR-type" evidence="4">
    <location>
        <begin position="13"/>
        <end position="92"/>
    </location>
</feature>
<dbReference type="PANTHER" id="PTHR33204:SF37">
    <property type="entry name" value="HTH-TYPE TRANSCRIPTIONAL REGULATOR YODB"/>
    <property type="match status" value="1"/>
</dbReference>
<keyword evidence="6" id="KW-1185">Reference proteome</keyword>
<dbReference type="Proteomes" id="UP001500618">
    <property type="component" value="Unassembled WGS sequence"/>
</dbReference>
<evidence type="ECO:0000256" key="3">
    <source>
        <dbReference type="ARBA" id="ARBA00023163"/>
    </source>
</evidence>
<proteinExistence type="predicted"/>
<keyword evidence="3" id="KW-0804">Transcription</keyword>
<evidence type="ECO:0000259" key="4">
    <source>
        <dbReference type="Pfam" id="PF01638"/>
    </source>
</evidence>
<dbReference type="InterPro" id="IPR002577">
    <property type="entry name" value="HTH_HxlR"/>
</dbReference>
<dbReference type="EMBL" id="BAAANY010000001">
    <property type="protein sequence ID" value="GAA1656974.1"/>
    <property type="molecule type" value="Genomic_DNA"/>
</dbReference>
<name>A0ABP4RLX3_9ACTN</name>
<keyword evidence="2" id="KW-0238">DNA-binding</keyword>
<dbReference type="Pfam" id="PF01638">
    <property type="entry name" value="HxlR"/>
    <property type="match status" value="1"/>
</dbReference>
<evidence type="ECO:0000256" key="1">
    <source>
        <dbReference type="ARBA" id="ARBA00023015"/>
    </source>
</evidence>
<dbReference type="InterPro" id="IPR036390">
    <property type="entry name" value="WH_DNA-bd_sf"/>
</dbReference>
<dbReference type="Gene3D" id="1.10.10.10">
    <property type="entry name" value="Winged helix-like DNA-binding domain superfamily/Winged helix DNA-binding domain"/>
    <property type="match status" value="1"/>
</dbReference>
<dbReference type="SUPFAM" id="SSF46785">
    <property type="entry name" value="Winged helix' DNA-binding domain"/>
    <property type="match status" value="1"/>
</dbReference>
<dbReference type="PANTHER" id="PTHR33204">
    <property type="entry name" value="TRANSCRIPTIONAL REGULATOR, MARR FAMILY"/>
    <property type="match status" value="1"/>
</dbReference>
<evidence type="ECO:0000256" key="2">
    <source>
        <dbReference type="ARBA" id="ARBA00023125"/>
    </source>
</evidence>
<keyword evidence="1" id="KW-0805">Transcription regulation</keyword>
<reference evidence="6" key="1">
    <citation type="journal article" date="2019" name="Int. J. Syst. Evol. Microbiol.">
        <title>The Global Catalogue of Microorganisms (GCM) 10K type strain sequencing project: providing services to taxonomists for standard genome sequencing and annotation.</title>
        <authorList>
            <consortium name="The Broad Institute Genomics Platform"/>
            <consortium name="The Broad Institute Genome Sequencing Center for Infectious Disease"/>
            <person name="Wu L."/>
            <person name="Ma J."/>
        </authorList>
    </citation>
    <scope>NUCLEOTIDE SEQUENCE [LARGE SCALE GENOMIC DNA]</scope>
    <source>
        <strain evidence="6">JCM 14718</strain>
    </source>
</reference>